<sequence length="128" mass="14241">MSATEFPLVMKGICEENLEDLRTLNRALFPINYTERVYADILACGDVSQLAYDAEGHLVGGIGCRLENTPQGPMLYVLTLGVLAPYRGQGIGRRLLRATLEVVRECLPEVTYSRLHVQVGNETALRLY</sequence>
<dbReference type="PANTHER" id="PTHR42919:SF8">
    <property type="entry name" value="N-ALPHA-ACETYLTRANSFERASE 50"/>
    <property type="match status" value="1"/>
</dbReference>
<evidence type="ECO:0000313" key="5">
    <source>
        <dbReference type="Proteomes" id="UP001255856"/>
    </source>
</evidence>
<evidence type="ECO:0000259" key="3">
    <source>
        <dbReference type="PROSITE" id="PS51186"/>
    </source>
</evidence>
<dbReference type="InterPro" id="IPR016181">
    <property type="entry name" value="Acyl_CoA_acyltransferase"/>
</dbReference>
<protein>
    <recommendedName>
        <fullName evidence="3">N-acetyltransferase domain-containing protein</fullName>
    </recommendedName>
</protein>
<organism evidence="4 5">
    <name type="scientific">Prototheca wickerhamii</name>
    <dbReference type="NCBI Taxonomy" id="3111"/>
    <lineage>
        <taxon>Eukaryota</taxon>
        <taxon>Viridiplantae</taxon>
        <taxon>Chlorophyta</taxon>
        <taxon>core chlorophytes</taxon>
        <taxon>Trebouxiophyceae</taxon>
        <taxon>Chlorellales</taxon>
        <taxon>Chlorellaceae</taxon>
        <taxon>Prototheca</taxon>
    </lineage>
</organism>
<dbReference type="SUPFAM" id="SSF55729">
    <property type="entry name" value="Acyl-CoA N-acyltransferases (Nat)"/>
    <property type="match status" value="1"/>
</dbReference>
<dbReference type="PANTHER" id="PTHR42919">
    <property type="entry name" value="N-ALPHA-ACETYLTRANSFERASE"/>
    <property type="match status" value="1"/>
</dbReference>
<dbReference type="Pfam" id="PF00583">
    <property type="entry name" value="Acetyltransf_1"/>
    <property type="match status" value="1"/>
</dbReference>
<dbReference type="Gene3D" id="3.40.630.30">
    <property type="match status" value="1"/>
</dbReference>
<dbReference type="InterPro" id="IPR000182">
    <property type="entry name" value="GNAT_dom"/>
</dbReference>
<dbReference type="GO" id="GO:0016747">
    <property type="term" value="F:acyltransferase activity, transferring groups other than amino-acyl groups"/>
    <property type="evidence" value="ECO:0007669"/>
    <property type="project" value="InterPro"/>
</dbReference>
<dbReference type="CDD" id="cd04301">
    <property type="entry name" value="NAT_SF"/>
    <property type="match status" value="1"/>
</dbReference>
<reference evidence="4" key="1">
    <citation type="submission" date="2021-01" db="EMBL/GenBank/DDBJ databases">
        <authorList>
            <person name="Eckstrom K.M.E."/>
        </authorList>
    </citation>
    <scope>NUCLEOTIDE SEQUENCE</scope>
    <source>
        <strain evidence="4">UVCC 0001</strain>
    </source>
</reference>
<proteinExistence type="predicted"/>
<dbReference type="AlphaFoldDB" id="A0AAD9IK27"/>
<dbReference type="Proteomes" id="UP001255856">
    <property type="component" value="Unassembled WGS sequence"/>
</dbReference>
<dbReference type="GO" id="GO:0031415">
    <property type="term" value="C:NatA complex"/>
    <property type="evidence" value="ECO:0007669"/>
    <property type="project" value="TreeGrafter"/>
</dbReference>
<keyword evidence="5" id="KW-1185">Reference proteome</keyword>
<keyword evidence="2" id="KW-0012">Acyltransferase</keyword>
<accession>A0AAD9IK27</accession>
<dbReference type="EMBL" id="JASFZW010000004">
    <property type="protein sequence ID" value="KAK2078639.1"/>
    <property type="molecule type" value="Genomic_DNA"/>
</dbReference>
<keyword evidence="1" id="KW-0808">Transferase</keyword>
<name>A0AAD9IK27_PROWI</name>
<dbReference type="PROSITE" id="PS51186">
    <property type="entry name" value="GNAT"/>
    <property type="match status" value="1"/>
</dbReference>
<dbReference type="GO" id="GO:0007064">
    <property type="term" value="P:mitotic sister chromatid cohesion"/>
    <property type="evidence" value="ECO:0007669"/>
    <property type="project" value="TreeGrafter"/>
</dbReference>
<gene>
    <name evidence="4" type="ORF">QBZ16_003479</name>
</gene>
<comment type="caution">
    <text evidence="4">The sequence shown here is derived from an EMBL/GenBank/DDBJ whole genome shotgun (WGS) entry which is preliminary data.</text>
</comment>
<feature type="domain" description="N-acetyltransferase" evidence="3">
    <location>
        <begin position="8"/>
        <end position="128"/>
    </location>
</feature>
<evidence type="ECO:0000256" key="1">
    <source>
        <dbReference type="ARBA" id="ARBA00022679"/>
    </source>
</evidence>
<evidence type="ECO:0000313" key="4">
    <source>
        <dbReference type="EMBL" id="KAK2078639.1"/>
    </source>
</evidence>
<evidence type="ECO:0000256" key="2">
    <source>
        <dbReference type="ARBA" id="ARBA00023315"/>
    </source>
</evidence>
<dbReference type="InterPro" id="IPR051556">
    <property type="entry name" value="N-term/lysine_N-AcTrnsfr"/>
</dbReference>